<reference evidence="21" key="2">
    <citation type="submission" date="2009-11" db="EMBL/GenBank/DDBJ databases">
        <title>The Genome Sequence of Allomyces macrogynus strain ATCC 38327.</title>
        <authorList>
            <consortium name="The Broad Institute Genome Sequencing Platform"/>
            <person name="Russ C."/>
            <person name="Cuomo C."/>
            <person name="Shea T."/>
            <person name="Young S.K."/>
            <person name="Zeng Q."/>
            <person name="Koehrsen M."/>
            <person name="Haas B."/>
            <person name="Borodovsky M."/>
            <person name="Guigo R."/>
            <person name="Alvarado L."/>
            <person name="Berlin A."/>
            <person name="Borenstein D."/>
            <person name="Chen Z."/>
            <person name="Engels R."/>
            <person name="Freedman E."/>
            <person name="Gellesch M."/>
            <person name="Goldberg J."/>
            <person name="Griggs A."/>
            <person name="Gujja S."/>
            <person name="Heiman D."/>
            <person name="Hepburn T."/>
            <person name="Howarth C."/>
            <person name="Jen D."/>
            <person name="Larson L."/>
            <person name="Lewis B."/>
            <person name="Mehta T."/>
            <person name="Park D."/>
            <person name="Pearson M."/>
            <person name="Roberts A."/>
            <person name="Saif S."/>
            <person name="Shenoy N."/>
            <person name="Sisk P."/>
            <person name="Stolte C."/>
            <person name="Sykes S."/>
            <person name="Walk T."/>
            <person name="White J."/>
            <person name="Yandava C."/>
            <person name="Burger G."/>
            <person name="Gray M.W."/>
            <person name="Holland P.W.H."/>
            <person name="King N."/>
            <person name="Lang F.B.F."/>
            <person name="Roger A.J."/>
            <person name="Ruiz-Trillo I."/>
            <person name="Lander E."/>
            <person name="Nusbaum C."/>
        </authorList>
    </citation>
    <scope>NUCLEOTIDE SEQUENCE [LARGE SCALE GENOMIC DNA]</scope>
    <source>
        <strain evidence="21">ATCC 38327</strain>
    </source>
</reference>
<gene>
    <name evidence="20" type="ORF">AMAG_17819</name>
</gene>
<dbReference type="Gene3D" id="6.10.140.1060">
    <property type="match status" value="1"/>
</dbReference>
<dbReference type="FunFam" id="1.20.920.30:FF:000003">
    <property type="entry name" value="Dynein axonemal heavy chain 17"/>
    <property type="match status" value="1"/>
</dbReference>
<dbReference type="FunFam" id="1.10.8.710:FF:000002">
    <property type="entry name" value="dynein heavy chain 17, axonemal"/>
    <property type="match status" value="1"/>
</dbReference>
<dbReference type="EMBL" id="GG745329">
    <property type="protein sequence ID" value="KNE55759.1"/>
    <property type="molecule type" value="Genomic_DNA"/>
</dbReference>
<dbReference type="Gene3D" id="1.10.287.2620">
    <property type="match status" value="1"/>
</dbReference>
<evidence type="ECO:0000256" key="15">
    <source>
        <dbReference type="ARBA" id="ARBA00023273"/>
    </source>
</evidence>
<dbReference type="GO" id="GO:0045505">
    <property type="term" value="F:dynein intermediate chain binding"/>
    <property type="evidence" value="ECO:0007669"/>
    <property type="project" value="InterPro"/>
</dbReference>
<evidence type="ECO:0000256" key="8">
    <source>
        <dbReference type="ARBA" id="ARBA00022741"/>
    </source>
</evidence>
<dbReference type="FunFam" id="1.20.920.20:FF:000003">
    <property type="entry name" value="Dynein axonemal heavy chain 17"/>
    <property type="match status" value="1"/>
</dbReference>
<dbReference type="SMART" id="SM00382">
    <property type="entry name" value="AAA"/>
    <property type="match status" value="2"/>
</dbReference>
<feature type="domain" description="AAA+ ATPase" evidence="19">
    <location>
        <begin position="2527"/>
        <end position="2672"/>
    </location>
</feature>
<dbReference type="InterPro" id="IPR056759">
    <property type="entry name" value="DYH2-5-8_CC"/>
</dbReference>
<feature type="region of interest" description="Disordered" evidence="18">
    <location>
        <begin position="188"/>
        <end position="207"/>
    </location>
</feature>
<dbReference type="Gene3D" id="3.40.50.300">
    <property type="entry name" value="P-loop containing nucleotide triphosphate hydrolases"/>
    <property type="match status" value="5"/>
</dbReference>
<evidence type="ECO:0000313" key="21">
    <source>
        <dbReference type="Proteomes" id="UP000054350"/>
    </source>
</evidence>
<evidence type="ECO:0000313" key="20">
    <source>
        <dbReference type="EMBL" id="KNE55759.1"/>
    </source>
</evidence>
<keyword evidence="8" id="KW-0547">Nucleotide-binding</keyword>
<dbReference type="PANTHER" id="PTHR45703">
    <property type="entry name" value="DYNEIN HEAVY CHAIN"/>
    <property type="match status" value="1"/>
</dbReference>
<feature type="compositionally biased region" description="Polar residues" evidence="18">
    <location>
        <begin position="198"/>
        <end position="207"/>
    </location>
</feature>
<dbReference type="GO" id="GO:0051959">
    <property type="term" value="F:dynein light intermediate chain binding"/>
    <property type="evidence" value="ECO:0007669"/>
    <property type="project" value="InterPro"/>
</dbReference>
<dbReference type="Pfam" id="PF18198">
    <property type="entry name" value="AAA_lid_11"/>
    <property type="match status" value="1"/>
</dbReference>
<name>A0A0L0S093_ALLM3</name>
<dbReference type="Pfam" id="PF12774">
    <property type="entry name" value="AAA_6"/>
    <property type="match status" value="1"/>
</dbReference>
<dbReference type="eggNOG" id="KOG3595">
    <property type="taxonomic scope" value="Eukaryota"/>
</dbReference>
<evidence type="ECO:0000256" key="14">
    <source>
        <dbReference type="ARBA" id="ARBA00023212"/>
    </source>
</evidence>
<dbReference type="GO" id="GO:0005524">
    <property type="term" value="F:ATP binding"/>
    <property type="evidence" value="ECO:0007669"/>
    <property type="project" value="UniProtKB-KW"/>
</dbReference>
<dbReference type="Pfam" id="PF08385">
    <property type="entry name" value="DHC_N1"/>
    <property type="match status" value="1"/>
</dbReference>
<dbReference type="Pfam" id="PF25007">
    <property type="entry name" value="DYH2-5-8_CC"/>
    <property type="match status" value="1"/>
</dbReference>
<keyword evidence="10" id="KW-0243">Dynein</keyword>
<comment type="similarity">
    <text evidence="2">Belongs to the dynein heavy chain family.</text>
</comment>
<dbReference type="Pfam" id="PF12781">
    <property type="entry name" value="AAA_9"/>
    <property type="match status" value="1"/>
</dbReference>
<feature type="compositionally biased region" description="Acidic residues" evidence="18">
    <location>
        <begin position="1072"/>
        <end position="1082"/>
    </location>
</feature>
<keyword evidence="7" id="KW-0677">Repeat</keyword>
<dbReference type="Gene3D" id="1.20.58.1120">
    <property type="match status" value="1"/>
</dbReference>
<dbReference type="STRING" id="578462.A0A0L0S093"/>
<keyword evidence="12" id="KW-0969">Cilium</keyword>
<evidence type="ECO:0000256" key="12">
    <source>
        <dbReference type="ARBA" id="ARBA00023069"/>
    </source>
</evidence>
<evidence type="ECO:0000256" key="10">
    <source>
        <dbReference type="ARBA" id="ARBA00023017"/>
    </source>
</evidence>
<dbReference type="InterPro" id="IPR027417">
    <property type="entry name" value="P-loop_NTPase"/>
</dbReference>
<dbReference type="FunFam" id="3.20.180.20:FF:000001">
    <property type="entry name" value="Dynein axonemal heavy chain 5"/>
    <property type="match status" value="1"/>
</dbReference>
<dbReference type="FunFam" id="3.40.50.300:FF:000219">
    <property type="entry name" value="Dynein axonemal heavy chain 17"/>
    <property type="match status" value="1"/>
</dbReference>
<dbReference type="FunFam" id="3.40.50.300:FF:000945">
    <property type="entry name" value="Dynein axonemal heavy chain 9"/>
    <property type="match status" value="1"/>
</dbReference>
<dbReference type="VEuPathDB" id="FungiDB:AMAG_17819"/>
<evidence type="ECO:0000259" key="19">
    <source>
        <dbReference type="SMART" id="SM00382"/>
    </source>
</evidence>
<dbReference type="Gene3D" id="1.20.920.30">
    <property type="match status" value="1"/>
</dbReference>
<dbReference type="Pfam" id="PF08393">
    <property type="entry name" value="DHC_N2"/>
    <property type="match status" value="1"/>
</dbReference>
<dbReference type="Gene3D" id="1.10.8.1220">
    <property type="match status" value="1"/>
</dbReference>
<dbReference type="InterPro" id="IPR042222">
    <property type="entry name" value="Dynein_2_N"/>
</dbReference>
<evidence type="ECO:0000256" key="3">
    <source>
        <dbReference type="ARBA" id="ARBA00011655"/>
    </source>
</evidence>
<dbReference type="GO" id="GO:0008017">
    <property type="term" value="F:microtubule binding"/>
    <property type="evidence" value="ECO:0007669"/>
    <property type="project" value="UniProtKB-ARBA"/>
</dbReference>
<dbReference type="PANTHER" id="PTHR45703:SF8">
    <property type="entry name" value="DYNEINS HEAVY CHAIN"/>
    <property type="match status" value="1"/>
</dbReference>
<dbReference type="InterPro" id="IPR024317">
    <property type="entry name" value="Dynein_heavy_chain_D4_dom"/>
</dbReference>
<dbReference type="Gene3D" id="1.20.140.100">
    <property type="entry name" value="Dynein heavy chain, N-terminal domain 2"/>
    <property type="match status" value="1"/>
</dbReference>
<dbReference type="InterPro" id="IPR035706">
    <property type="entry name" value="AAA_9"/>
</dbReference>
<dbReference type="FunFam" id="1.20.140.100:FF:000001">
    <property type="entry name" value="dynein heavy chain 17, axonemal"/>
    <property type="match status" value="1"/>
</dbReference>
<dbReference type="FunFam" id="1.10.287.2620:FF:000002">
    <property type="entry name" value="Dynein heavy chain 2, axonemal"/>
    <property type="match status" value="1"/>
</dbReference>
<dbReference type="OrthoDB" id="447173at2759"/>
<dbReference type="FunFam" id="3.40.50.300:FF:000411">
    <property type="entry name" value="dynein heavy chain 17, axonemal"/>
    <property type="match status" value="1"/>
</dbReference>
<dbReference type="InterPro" id="IPR042219">
    <property type="entry name" value="AAA_lid_11_sf"/>
</dbReference>
<dbReference type="Pfam" id="PF03028">
    <property type="entry name" value="Dynein_heavy"/>
    <property type="match status" value="1"/>
</dbReference>
<evidence type="ECO:0000256" key="6">
    <source>
        <dbReference type="ARBA" id="ARBA00022701"/>
    </source>
</evidence>
<comment type="subunit">
    <text evidence="3">Consists of at least two heavy chains and a number of intermediate and light chains.</text>
</comment>
<dbReference type="FunFam" id="1.10.8.1220:FF:000001">
    <property type="entry name" value="Dynein axonemal heavy chain 5"/>
    <property type="match status" value="1"/>
</dbReference>
<dbReference type="InterPro" id="IPR041466">
    <property type="entry name" value="Dynein_AAA5_ext"/>
</dbReference>
<evidence type="ECO:0000256" key="16">
    <source>
        <dbReference type="ARBA" id="ARBA00033439"/>
    </source>
</evidence>
<feature type="coiled-coil region" evidence="17">
    <location>
        <begin position="3342"/>
        <end position="3383"/>
    </location>
</feature>
<comment type="subcellular location">
    <subcellularLocation>
        <location evidence="1">Cytoplasm</location>
        <location evidence="1">Cytoskeleton</location>
        <location evidence="1">Cilium axoneme</location>
    </subcellularLocation>
</comment>
<keyword evidence="21" id="KW-1185">Reference proteome</keyword>
<dbReference type="FunFam" id="3.40.50.300:FF:002141">
    <property type="entry name" value="Dynein heavy chain"/>
    <property type="match status" value="1"/>
</dbReference>
<dbReference type="SUPFAM" id="SSF52540">
    <property type="entry name" value="P-loop containing nucleoside triphosphate hydrolases"/>
    <property type="match status" value="4"/>
</dbReference>
<evidence type="ECO:0000256" key="5">
    <source>
        <dbReference type="ARBA" id="ARBA00022490"/>
    </source>
</evidence>
<evidence type="ECO:0000256" key="9">
    <source>
        <dbReference type="ARBA" id="ARBA00022840"/>
    </source>
</evidence>
<dbReference type="Gene3D" id="1.20.920.20">
    <property type="match status" value="1"/>
</dbReference>
<evidence type="ECO:0000256" key="13">
    <source>
        <dbReference type="ARBA" id="ARBA00023175"/>
    </source>
</evidence>
<dbReference type="Gene3D" id="3.20.180.20">
    <property type="entry name" value="Dynein heavy chain, N-terminal domain 2"/>
    <property type="match status" value="1"/>
</dbReference>
<organism evidence="20 21">
    <name type="scientific">Allomyces macrogynus (strain ATCC 38327)</name>
    <name type="common">Allomyces javanicus var. macrogynus</name>
    <dbReference type="NCBI Taxonomy" id="578462"/>
    <lineage>
        <taxon>Eukaryota</taxon>
        <taxon>Fungi</taxon>
        <taxon>Fungi incertae sedis</taxon>
        <taxon>Blastocladiomycota</taxon>
        <taxon>Blastocladiomycetes</taxon>
        <taxon>Blastocladiales</taxon>
        <taxon>Blastocladiaceae</taxon>
        <taxon>Allomyces</taxon>
    </lineage>
</organism>
<evidence type="ECO:0000256" key="1">
    <source>
        <dbReference type="ARBA" id="ARBA00004430"/>
    </source>
</evidence>
<keyword evidence="15" id="KW-0966">Cell projection</keyword>
<protein>
    <recommendedName>
        <fullName evidence="4">Dynein heavy chain, cytoplasmic</fullName>
    </recommendedName>
    <alternativeName>
        <fullName evidence="16">Dynein heavy chain, cytosolic</fullName>
    </alternativeName>
</protein>
<dbReference type="Gene3D" id="1.10.8.710">
    <property type="match status" value="1"/>
</dbReference>
<dbReference type="GO" id="GO:0005858">
    <property type="term" value="C:axonemal dynein complex"/>
    <property type="evidence" value="ECO:0007669"/>
    <property type="project" value="UniProtKB-ARBA"/>
</dbReference>
<dbReference type="InterPro" id="IPR013602">
    <property type="entry name" value="Dynein_heavy_linker"/>
</dbReference>
<dbReference type="InterPro" id="IPR004273">
    <property type="entry name" value="Dynein_heavy_D6_P-loop"/>
</dbReference>
<dbReference type="OMA" id="WAYLVND"/>
<feature type="compositionally biased region" description="Basic and acidic residues" evidence="18">
    <location>
        <begin position="1062"/>
        <end position="1071"/>
    </location>
</feature>
<feature type="region of interest" description="Disordered" evidence="18">
    <location>
        <begin position="1062"/>
        <end position="1082"/>
    </location>
</feature>
<dbReference type="InterPro" id="IPR043157">
    <property type="entry name" value="Dynein_AAA1S"/>
</dbReference>
<dbReference type="Pfam" id="PF12780">
    <property type="entry name" value="AAA_8"/>
    <property type="match status" value="1"/>
</dbReference>
<dbReference type="InterPro" id="IPR041658">
    <property type="entry name" value="AAA_lid_11"/>
</dbReference>
<accession>A0A0L0S093</accession>
<dbReference type="Pfam" id="PF17852">
    <property type="entry name" value="Dynein_AAA_lid"/>
    <property type="match status" value="1"/>
</dbReference>
<dbReference type="GO" id="GO:0008569">
    <property type="term" value="F:minus-end-directed microtubule motor activity"/>
    <property type="evidence" value="ECO:0007669"/>
    <property type="project" value="InterPro"/>
</dbReference>
<keyword evidence="9" id="KW-0067">ATP-binding</keyword>
<dbReference type="Pfam" id="PF12777">
    <property type="entry name" value="MT"/>
    <property type="match status" value="1"/>
</dbReference>
<evidence type="ECO:0000256" key="17">
    <source>
        <dbReference type="SAM" id="Coils"/>
    </source>
</evidence>
<dbReference type="InterPro" id="IPR042228">
    <property type="entry name" value="Dynein_linker_3"/>
</dbReference>
<dbReference type="GO" id="GO:0005874">
    <property type="term" value="C:microtubule"/>
    <property type="evidence" value="ECO:0007669"/>
    <property type="project" value="UniProtKB-KW"/>
</dbReference>
<reference evidence="20 21" key="1">
    <citation type="submission" date="2009-11" db="EMBL/GenBank/DDBJ databases">
        <title>Annotation of Allomyces macrogynus ATCC 38327.</title>
        <authorList>
            <consortium name="The Broad Institute Genome Sequencing Platform"/>
            <person name="Russ C."/>
            <person name="Cuomo C."/>
            <person name="Burger G."/>
            <person name="Gray M.W."/>
            <person name="Holland P.W.H."/>
            <person name="King N."/>
            <person name="Lang F.B.F."/>
            <person name="Roger A.J."/>
            <person name="Ruiz-Trillo I."/>
            <person name="Young S.K."/>
            <person name="Zeng Q."/>
            <person name="Gargeya S."/>
            <person name="Fitzgerald M."/>
            <person name="Haas B."/>
            <person name="Abouelleil A."/>
            <person name="Alvarado L."/>
            <person name="Arachchi H.M."/>
            <person name="Berlin A."/>
            <person name="Chapman S.B."/>
            <person name="Gearin G."/>
            <person name="Goldberg J."/>
            <person name="Griggs A."/>
            <person name="Gujja S."/>
            <person name="Hansen M."/>
            <person name="Heiman D."/>
            <person name="Howarth C."/>
            <person name="Larimer J."/>
            <person name="Lui A."/>
            <person name="MacDonald P.J.P."/>
            <person name="McCowen C."/>
            <person name="Montmayeur A."/>
            <person name="Murphy C."/>
            <person name="Neiman D."/>
            <person name="Pearson M."/>
            <person name="Priest M."/>
            <person name="Roberts A."/>
            <person name="Saif S."/>
            <person name="Shea T."/>
            <person name="Sisk P."/>
            <person name="Stolte C."/>
            <person name="Sykes S."/>
            <person name="Wortman J."/>
            <person name="Nusbaum C."/>
            <person name="Birren B."/>
        </authorList>
    </citation>
    <scope>NUCLEOTIDE SEQUENCE [LARGE SCALE GENOMIC DNA]</scope>
    <source>
        <strain evidence="20 21">ATCC 38327</strain>
    </source>
</reference>
<dbReference type="InterPro" id="IPR026983">
    <property type="entry name" value="DHC"/>
</dbReference>
<keyword evidence="13" id="KW-0505">Motor protein</keyword>
<keyword evidence="5" id="KW-0963">Cytoplasm</keyword>
<dbReference type="Pfam" id="PF12775">
    <property type="entry name" value="AAA_7"/>
    <property type="match status" value="1"/>
</dbReference>
<keyword evidence="14" id="KW-0206">Cytoskeleton</keyword>
<keyword evidence="6" id="KW-0493">Microtubule</keyword>
<evidence type="ECO:0000256" key="4">
    <source>
        <dbReference type="ARBA" id="ARBA00022197"/>
    </source>
</evidence>
<evidence type="ECO:0000256" key="11">
    <source>
        <dbReference type="ARBA" id="ARBA00023054"/>
    </source>
</evidence>
<evidence type="ECO:0000256" key="18">
    <source>
        <dbReference type="SAM" id="MobiDB-lite"/>
    </source>
</evidence>
<evidence type="ECO:0000256" key="7">
    <source>
        <dbReference type="ARBA" id="ARBA00022737"/>
    </source>
</evidence>
<feature type="domain" description="AAA+ ATPase" evidence="19">
    <location>
        <begin position="1922"/>
        <end position="2058"/>
    </location>
</feature>
<dbReference type="InterPro" id="IPR035699">
    <property type="entry name" value="AAA_6"/>
</dbReference>
<dbReference type="InterPro" id="IPR013594">
    <property type="entry name" value="Dynein_heavy_tail"/>
</dbReference>
<evidence type="ECO:0000256" key="2">
    <source>
        <dbReference type="ARBA" id="ARBA00008887"/>
    </source>
</evidence>
<dbReference type="Gene3D" id="1.10.8.720">
    <property type="entry name" value="Region D6 of dynein motor"/>
    <property type="match status" value="1"/>
</dbReference>
<dbReference type="FunFam" id="1.20.58.1120:FF:000002">
    <property type="entry name" value="Dynein heavy chain 9, axonemal"/>
    <property type="match status" value="1"/>
</dbReference>
<dbReference type="Gene3D" id="1.10.472.130">
    <property type="match status" value="1"/>
</dbReference>
<dbReference type="Pfam" id="PF17857">
    <property type="entry name" value="AAA_lid_1"/>
    <property type="match status" value="1"/>
</dbReference>
<dbReference type="InterPro" id="IPR024743">
    <property type="entry name" value="Dynein_HC_stalk"/>
</dbReference>
<dbReference type="FunFam" id="1.10.8.720:FF:000002">
    <property type="entry name" value="Dynein heavy chain 9, axonemal"/>
    <property type="match status" value="1"/>
</dbReference>
<dbReference type="InterPro" id="IPR003593">
    <property type="entry name" value="AAA+_ATPase"/>
</dbReference>
<dbReference type="InterPro" id="IPR041589">
    <property type="entry name" value="DNAH3_AAA_lid_1"/>
</dbReference>
<feature type="coiled-coil region" evidence="17">
    <location>
        <begin position="3105"/>
        <end position="3198"/>
    </location>
</feature>
<dbReference type="GO" id="GO:0007018">
    <property type="term" value="P:microtubule-based movement"/>
    <property type="evidence" value="ECO:0007669"/>
    <property type="project" value="InterPro"/>
</dbReference>
<feature type="coiled-coil region" evidence="17">
    <location>
        <begin position="3655"/>
        <end position="3727"/>
    </location>
</feature>
<dbReference type="FunFam" id="3.40.50.300:FF:000049">
    <property type="entry name" value="Dynein, axonemal, heavy chain 5"/>
    <property type="match status" value="1"/>
</dbReference>
<dbReference type="Proteomes" id="UP000054350">
    <property type="component" value="Unassembled WGS sequence"/>
</dbReference>
<proteinExistence type="inferred from homology"/>
<sequence>MADKDKRDKEEGETVQVAVDPRLDYFSEPVLRILKVKADKWKKALTVPENCECMSRFLDDASIACLFFTLNSREEIVPFIAGSPAFPGTLRKKAIYFLKLSILHGIPQDGPIAKDRLDKEFIIGDLAPNPLDFLSTILEDVYLPILSNKHNVDGWPEVVANDVLRLLRKCQGNVFVTNGLIKGKTMLPLPQAGEPEATSPTSSDTSGALHSLETAVMDWSHQVQAVLQSSSSTQLEEGRNPGPTVEIEFWQAKAANLRGIYDQLNGPKIARIGKILLESNSSYYSAFTNIVNDVKLALDEASDISLYLQTLRPHVEKLTQGGDLVELSACIAPLVHTIAMIWQHSRYYNTPPRVTVVLREICNDVIEQARGYLSNELFTIDPEEAMEKLRGTTRFLDAFHNVFFAYRAKLADSPRPWNFDVKRVFARFDAFAARVATIAELFETIIEFMRLEKIEVGGTKGKILSSQVVDIFNEFSAAMLTFKNIKYDILCIGSGVGTTPEDEVKFDEDVRKFRTIVEDLDRRIGTILCQAFDDCAGITSCFRLLDSFAGLLNRKLIQRDLAPKYLELIKLIVRELDDVALIFKAGKTNPPIHNNMAPVTGTLLWCMELRERVVRTFNKLQSLHHPFADSDDAAIMHAKYNALMASITEFEEVTFSTWTSSIIDHSEANLSKPLLVRSEATTDDGALGALRVNFDPKVVALLREVKYFENYLKHTSKPTGDDDTVFVTPFTLPEKAELIYTNGETLRTFVEQLNHITGLYNNVLATALDVERPLIQSRIQEIDDFVAAALTTLNWRSTDVAAYVGELGAKVTHLAQTLNLIKSNVDKMTETMREWCANPLIERKDNKKALNVEEVGPKLKIAYEKIRQDGEKIVALLEQSREALAVDRDAESWQRYLRYIDDLVKDGLTNVIKLSLQYLMDNMDAAVLKANDIPALLEAKLELQNAQLVFTPSMDESAETSIFHISRDLLNGIYNISTLMDRIYVDPDHEAAAAENDEMPPPEKHYLAEMIANDALSDMKDEVAFRVRKIMEECVAYRESYDQFSYLWTENRNEYMERFLSERHGDKKDGDDGKEEDDGDAEEAAAAAAAAQAASSHDFKGSVTTNPQQLEKFEAEIKKFEGIHKKIMSLDPDVLFSGWFKVDVRPLKQALNLNVKKWSYTLTKYLLDDAVNTLNDLSKFIRSTKDGLGNKIAEGDYDALVHAMNLLHAVKQRTQTTDNMFEPMRKTVNLLKQFGVELPDDSLKLLNDLPEQWSDMKKLSTSVRDNVAPLQSIEVDSLQKKCNKFEVKVHQFREDFRKKAPFKFEVGPTQAYTLLDISHADVTAMEEEHAAIKKSSEIFEINLPHFKQLGDCRRDIGMLKQVWDVVGLVTFMFEEWRTTLWTAIDVDSMDGKCRDLAKELRRMDKEIKGWDVYSGLDQMVKDMITSLRAVGELRSSAIRDRHWKQLMKTTGVSFVLTNDLKFQDLLSLQLHKFEDDVKAIVDRATKELSMEKVINDLTKTWTTMEFSYERHESTGTPLLKTSEELIETLEDNQVMLQNMMTSKYVSYFLDQITKWQNTLGTVDSVSTLWNEVQTTWSHLESIFIGSEDIRAQLPEDSKRFDEIDKTYKALMAEASKTPNAVEACTKEGLFEMLEKLQGQLSLCEKSLAEYLETKRLAFPRFYFVSGSDLLDILAKGNRPQAVALHLSKLFDNLARLEFKQGPNGEVTKTAIGMYSKEDEYVQFPEPCECTGPVEVWLNRLEATMKNSLRTLLSEAVVTYEEKPREQWIFDYPAQITLAGTQIWWTTEVNVAFGRLEEGYENSIKDYYKKQCAQLTALILLIQGQLTSADRQMIMAVCTLDVHARDIVAKLVAEKAENAQCFSWQSQLRLRWDDVENDCFANICDAKFRYNYEYLGNTPRLVVTALTDRCYITLTQSLHLIMGGAPAGPAGTGKTETTKDLGKALGIMVYVFNCSDQMDYKSVGNIYKGLAQSGTWGCFDEFNRIAVEVLSVIATQVKSIQDALKAKKKRFLFQGEDIRLQSTVGIFITMNPGYAGRAELPDNLKALFRPCSMVVPNLELIMEIMLMAEGFVEASVLARKFNTMYKLNRELLSKQDHYDWGLRAIKSVLVVAGSLKRAEPTLPEEHVLMRALRDFNIPKIVTDDVQVFMGLISDLFPKIEVARKRSEKFEEEIRKATLENGLQTEENFILKVVQTEELLVVRHCVFIIGNAATGKSQIWRTLARTYNNTGRKCTYADLDPKAVTTDDLFGFINPATREWKDGLFSSLMRDFASVPNTEPKWIVLDGDIDPGWIESLNTVMDDNKVLTLASNERIPLKPHMRLIFEIGDLKYATPATVSRAGILYVNPSDLGWSPYVQSWLEKREDAAEKSSLTVLFERYVNPCLDAVHSGKFKMAPVEDFSMVQALCNILEALLTPDNAPKGCDKEWFEIYFAFAAVWAFGGALFQDQLIDYRVEFSKWWNQEFKTVKFPPNGTVFDYYVDRETKRFLPWTDRVPKFEFDSEVPLQSVLVHTPETTRIRYLLDLLADNGKPVLLVGNAGCGKTVLMSDKLYSYGEDRMIVNIPFNFYTTAWSLQPVLEKALEKKAGRNFGPPGAKKLIYFVDDLNMPEVDKYGTVSPHSLLRQHLDYKHWYDRQKLTLKEIHNCQYVACMNPTAGNFTITSRLQRHFAVLAVNFPGVEALQSIYNSIIQGHLAGMGSAVQKCGEKLVTTALAMHKKIASTFLPTAIKFHYIFNLRDLSNIFQGVLFGQKDVLKTPIDLVRLWAHETTRVYGDKLIETADTEMLVAMQKEAVKKNFDDLDQAAIFAEPLIYTHFAGGMGEPKYQGAKDWASLKKILEEALDQYNEVNAAMDLVLFEDAICHISRISRILESPRGNALLVGVGGSGKQSLSRLASFMSSMSVFQITLRKGYAIPDLKTDLCGLYIKTGQKKQQIMFLLADSQVADEKFLVLINDLLASGNIPQLFPDDEVENIINSMRNEVKALGMVDTREACWDQFIRNVRRNLKVVLCFSPVGNTLRSRCRKFPAIVNSTQIDWFHEWPQEALESVATRFIDACDLVPKELKKPVTKFMAYAHQIVNEVSKKYLLNEKRHNYTTPKSFLELINLYKQMLEKKAGELTRSMERLENGLTKLESTASQVDDLKAKLATQEVELRAKNEEAERLIERVGIDTEKVNKEKAIADEEERKVAQFTKEVQEKARQCQEDLQAAEPALAAAATALNTLNKANLTELKSFGSPAQEVVDTVAAVMVLLSPAGKIAKDRSWKAGKNMMAKVDAFLETLINFNKEKIDQSNLDALAPYLKNENFNEEFMKSKSIAAAGLCSWVVNIVGYYHVYCDVEPKRKALESATTELAASQAKLAEIKAKIAELDSNLSALKASFEKATADKLKCEEEARSTQETIVLANRLVGGLASEKVRWSEAVAKFKEQQKTLAGDVLLASAFISYVGCFSKRYRTELIEEKWMPYLKNAETGVPMSDNIDPLDILTNSAEIAKWNNEGLPTDRVSLENATMVTNCKRWPLIIDPQLQGVKWIKNREGPNLKIVRLGQRGYLDMIEKAVSAGDPCLIEDLGTSIDAVLDHIIGRNTIKKGKAIKVGDREIEYDPNFKLILQTRLPNPHYPPEIQAQTTLVNFTVTIAGLEDQLLADVVNSERPDLERTKAELTKQQNEFKIKLTELEDALLSRLSSAQGNFLGDYALVENLETTKRTATEIEQKVDEAKKTEKKINETRELYRPVAARSSLLYFLLNDLWQIHPMYQYSLNAYKVVFQNAINTAEASEDIKERVASLIENITHRTYLYTTRGLFERDKLTFAAQMAFQILLGQGDLDPQELDFLLRAPKVFNVNSPADWLSTPSWQTIKALSNLEPFRLLPNDIEGSSKRWKKYCECEAPENENLPAEWKTKTPMQKLCILRALRPDRMTYAVRAFIGLKMGPKYIDSSRIPLSKTYEETNSSTPVFFILSPGVDPVKEVEAVGRTQGVAEDLGNFHNVSLGQGQEVIAEQKLDIAHKNGGWVMLQNIHLVAKWLPALEKKLEALTQDAHPNFRVFLSAEPAGDPAYHIIPTSILQVSIKITNEPPTGMNANLHRALDNFNQESLERCSKEAEFKAILFALCYFHAVVLERRKFGTQGWNRSYPFSTGDLTISVDVLFNYLEGSPKVPWTDLRYNFGEIMYGGHISDDWDRRLCSSYLEVYVREDLLESGFELAPGFAAPPNLDYKEYQRTLTRAYPPSRPICTACTRTLRLAS</sequence>
<keyword evidence="11 17" id="KW-0175">Coiled coil</keyword>